<evidence type="ECO:0000313" key="1">
    <source>
        <dbReference type="EMBL" id="SOB57601.1"/>
    </source>
</evidence>
<accession>A0A2C8F5D3</accession>
<reference evidence="2" key="1">
    <citation type="submission" date="2017-09" db="EMBL/GenBank/DDBJ databases">
        <authorList>
            <person name="Regsiter A."/>
            <person name="William W."/>
        </authorList>
    </citation>
    <scope>NUCLEOTIDE SEQUENCE [LARGE SCALE GENOMIC DNA]</scope>
    <source>
        <strain evidence="2">500-1</strain>
    </source>
</reference>
<dbReference type="AlphaFoldDB" id="A0A2C8F5D3"/>
<dbReference type="RefSeq" id="WP_097010819.1">
    <property type="nucleotide sequence ID" value="NZ_LT907975.1"/>
</dbReference>
<organism evidence="1 2">
    <name type="scientific">Pseudodesulfovibrio profundus</name>
    <dbReference type="NCBI Taxonomy" id="57320"/>
    <lineage>
        <taxon>Bacteria</taxon>
        <taxon>Pseudomonadati</taxon>
        <taxon>Thermodesulfobacteriota</taxon>
        <taxon>Desulfovibrionia</taxon>
        <taxon>Desulfovibrionales</taxon>
        <taxon>Desulfovibrionaceae</taxon>
    </lineage>
</organism>
<dbReference type="KEGG" id="pprf:DPRO_0715"/>
<evidence type="ECO:0000313" key="2">
    <source>
        <dbReference type="Proteomes" id="UP000219215"/>
    </source>
</evidence>
<keyword evidence="2" id="KW-1185">Reference proteome</keyword>
<proteinExistence type="predicted"/>
<gene>
    <name evidence="1" type="ORF">DPRO_0715</name>
</gene>
<dbReference type="Proteomes" id="UP000219215">
    <property type="component" value="Chromosome DPRO"/>
</dbReference>
<sequence length="133" mass="14558">MEKVKKVKLADSGKGWKRINLTMCLEAREILEIWNRNGIALPTALATCVRVVYDDDSFIERVERGDIASVTFLLSDLTRADLSGLAKRWGVSRSEAADMAVLGIASVVSGENTLRVSLADILPLDTYDDGEEG</sequence>
<protein>
    <submittedName>
        <fullName evidence="1">Uncharacterized protein</fullName>
    </submittedName>
</protein>
<dbReference type="EMBL" id="LT907975">
    <property type="protein sequence ID" value="SOB57601.1"/>
    <property type="molecule type" value="Genomic_DNA"/>
</dbReference>
<name>A0A2C8F5D3_9BACT</name>